<feature type="domain" description="CBS" evidence="1">
    <location>
        <begin position="72"/>
        <end position="116"/>
    </location>
</feature>
<keyword evidence="3" id="KW-1185">Reference proteome</keyword>
<gene>
    <name evidence="2" type="ORF">AAY42_08460</name>
</gene>
<dbReference type="Pfam" id="PF00571">
    <property type="entry name" value="CBS"/>
    <property type="match status" value="2"/>
</dbReference>
<dbReference type="SUPFAM" id="SSF54631">
    <property type="entry name" value="CBS-domain pair"/>
    <property type="match status" value="1"/>
</dbReference>
<dbReference type="InterPro" id="IPR046342">
    <property type="entry name" value="CBS_dom_sf"/>
</dbReference>
<evidence type="ECO:0000259" key="1">
    <source>
        <dbReference type="Pfam" id="PF00571"/>
    </source>
</evidence>
<evidence type="ECO:0000313" key="3">
    <source>
        <dbReference type="Proteomes" id="UP000050827"/>
    </source>
</evidence>
<dbReference type="PATRIC" id="fig|1547436.3.peg.1740"/>
<proteinExistence type="predicted"/>
<protein>
    <submittedName>
        <fullName evidence="2">Acetoin utilization protein acuB</fullName>
    </submittedName>
</protein>
<dbReference type="InterPro" id="IPR000644">
    <property type="entry name" value="CBS_dom"/>
</dbReference>
<dbReference type="AlphaFoldDB" id="A0A0Q1DLS3"/>
<comment type="caution">
    <text evidence="2">The sequence shown here is derived from an EMBL/GenBank/DDBJ whole genome shotgun (WGS) entry which is preliminary data.</text>
</comment>
<name>A0A0Q1DLS3_9FLAO</name>
<dbReference type="STRING" id="346185.AAY42_08460"/>
<dbReference type="Gene3D" id="3.10.580.10">
    <property type="entry name" value="CBS-domain"/>
    <property type="match status" value="1"/>
</dbReference>
<dbReference type="Proteomes" id="UP000050827">
    <property type="component" value="Unassembled WGS sequence"/>
</dbReference>
<reference evidence="2 3" key="1">
    <citation type="submission" date="2015-04" db="EMBL/GenBank/DDBJ databases">
        <title>Complete genome of flavobacterium.</title>
        <authorList>
            <person name="Kwon Y.M."/>
            <person name="Kim S.-J."/>
        </authorList>
    </citation>
    <scope>NUCLEOTIDE SEQUENCE [LARGE SCALE GENOMIC DNA]</scope>
    <source>
        <strain evidence="2 3">DK169</strain>
    </source>
</reference>
<dbReference type="OrthoDB" id="1523762at2"/>
<sequence>MQIQNQIISTVPIFEVSETLKEVIQFFEETTFSHVAITENGFYIGLLSENDLPCFEPDKKIEDFRFELETFHVTKETAWLDVLEMFSRNEANILPVLDENKVIVGYYDLEDVVAVFIDTPFFKEPGGILVVATGEKDYSFSEIAQIVESNNARLLGAFITDSQNDVVQITLKVGTMNLNEVAQTFRRYNYTIIFGNSDDQFLEDLKQRSDYLEKYLNV</sequence>
<evidence type="ECO:0000313" key="2">
    <source>
        <dbReference type="EMBL" id="KQC29913.1"/>
    </source>
</evidence>
<feature type="domain" description="CBS" evidence="1">
    <location>
        <begin position="11"/>
        <end position="52"/>
    </location>
</feature>
<dbReference type="RefSeq" id="WP_055394191.1">
    <property type="nucleotide sequence ID" value="NZ_LCTZ01000002.1"/>
</dbReference>
<organism evidence="2 3">
    <name type="scientific">Flagellimonas eckloniae</name>
    <dbReference type="NCBI Taxonomy" id="346185"/>
    <lineage>
        <taxon>Bacteria</taxon>
        <taxon>Pseudomonadati</taxon>
        <taxon>Bacteroidota</taxon>
        <taxon>Flavobacteriia</taxon>
        <taxon>Flavobacteriales</taxon>
        <taxon>Flavobacteriaceae</taxon>
        <taxon>Flagellimonas</taxon>
    </lineage>
</organism>
<accession>A0A0Q1DLS3</accession>
<dbReference type="EMBL" id="LCTZ01000002">
    <property type="protein sequence ID" value="KQC29913.1"/>
    <property type="molecule type" value="Genomic_DNA"/>
</dbReference>